<evidence type="ECO:0000256" key="3">
    <source>
        <dbReference type="ARBA" id="ARBA00022499"/>
    </source>
</evidence>
<dbReference type="GO" id="GO:0000045">
    <property type="term" value="P:autophagosome assembly"/>
    <property type="evidence" value="ECO:0007669"/>
    <property type="project" value="InterPro"/>
</dbReference>
<sequence length="97" mass="10573">MASTAPPAKVIVRFSAIGDAPILRQPLSKVSTSQPFHTVASYLRRELAIPKSTPLYLYVNQSFAPRPDEVIGDLHACFAQTDSGHLVVSYSMTPAWS</sequence>
<gene>
    <name evidence="7" type="ORF">BCR44DRAFT_50201</name>
</gene>
<keyword evidence="6" id="KW-0472">Membrane</keyword>
<dbReference type="GO" id="GO:0034727">
    <property type="term" value="P:piecemeal microautophagy of the nucleus"/>
    <property type="evidence" value="ECO:0007669"/>
    <property type="project" value="TreeGrafter"/>
</dbReference>
<evidence type="ECO:0000313" key="7">
    <source>
        <dbReference type="EMBL" id="ORZ40205.1"/>
    </source>
</evidence>
<dbReference type="PANTHER" id="PTHR13385:SF0">
    <property type="entry name" value="UBIQUITIN-LIKE PROTEIN ATG12"/>
    <property type="match status" value="1"/>
</dbReference>
<evidence type="ECO:0000256" key="4">
    <source>
        <dbReference type="ARBA" id="ARBA00022786"/>
    </source>
</evidence>
<name>A0A1Y2I022_9FUNG</name>
<evidence type="ECO:0000256" key="1">
    <source>
        <dbReference type="ARBA" id="ARBA00007778"/>
    </source>
</evidence>
<evidence type="ECO:0000313" key="8">
    <source>
        <dbReference type="Proteomes" id="UP000193411"/>
    </source>
</evidence>
<dbReference type="STRING" id="765915.A0A1Y2I022"/>
<dbReference type="Pfam" id="PF04110">
    <property type="entry name" value="APG12"/>
    <property type="match status" value="1"/>
</dbReference>
<comment type="caution">
    <text evidence="7">The sequence shown here is derived from an EMBL/GenBank/DDBJ whole genome shotgun (WGS) entry which is preliminary data.</text>
</comment>
<keyword evidence="4 6" id="KW-0833">Ubl conjugation pathway</keyword>
<dbReference type="EMBL" id="MCFL01000003">
    <property type="protein sequence ID" value="ORZ40205.1"/>
    <property type="molecule type" value="Genomic_DNA"/>
</dbReference>
<reference evidence="7 8" key="1">
    <citation type="submission" date="2016-07" db="EMBL/GenBank/DDBJ databases">
        <title>Pervasive Adenine N6-methylation of Active Genes in Fungi.</title>
        <authorList>
            <consortium name="DOE Joint Genome Institute"/>
            <person name="Mondo S.J."/>
            <person name="Dannebaum R.O."/>
            <person name="Kuo R.C."/>
            <person name="Labutti K."/>
            <person name="Haridas S."/>
            <person name="Kuo A."/>
            <person name="Salamov A."/>
            <person name="Ahrendt S.R."/>
            <person name="Lipzen A."/>
            <person name="Sullivan W."/>
            <person name="Andreopoulos W.B."/>
            <person name="Clum A."/>
            <person name="Lindquist E."/>
            <person name="Daum C."/>
            <person name="Ramamoorthy G.K."/>
            <person name="Gryganskyi A."/>
            <person name="Culley D."/>
            <person name="Magnuson J.K."/>
            <person name="James T.Y."/>
            <person name="O'Malley M.A."/>
            <person name="Stajich J.E."/>
            <person name="Spatafora J.W."/>
            <person name="Visel A."/>
            <person name="Grigoriev I.V."/>
        </authorList>
    </citation>
    <scope>NUCLEOTIDE SEQUENCE [LARGE SCALE GENOMIC DNA]</scope>
    <source>
        <strain evidence="7 8">PL171</strain>
    </source>
</reference>
<accession>A0A1Y2I022</accession>
<keyword evidence="6" id="KW-0813">Transport</keyword>
<dbReference type="Gene3D" id="3.10.20.90">
    <property type="entry name" value="Phosphatidylinositol 3-kinase Catalytic Subunit, Chain A, domain 1"/>
    <property type="match status" value="1"/>
</dbReference>
<dbReference type="PANTHER" id="PTHR13385">
    <property type="entry name" value="AUTOPHAGY PROTEIN 12"/>
    <property type="match status" value="1"/>
</dbReference>
<keyword evidence="5 6" id="KW-0072">Autophagy</keyword>
<dbReference type="SUPFAM" id="SSF54236">
    <property type="entry name" value="Ubiquitin-like"/>
    <property type="match status" value="1"/>
</dbReference>
<keyword evidence="8" id="KW-1185">Reference proteome</keyword>
<dbReference type="InterPro" id="IPR007242">
    <property type="entry name" value="Atg12"/>
</dbReference>
<dbReference type="CDD" id="cd01612">
    <property type="entry name" value="Ubl_ATG12"/>
    <property type="match status" value="1"/>
</dbReference>
<dbReference type="Proteomes" id="UP000193411">
    <property type="component" value="Unassembled WGS sequence"/>
</dbReference>
<dbReference type="GO" id="GO:0034274">
    <property type="term" value="C:Atg12-Atg5-Atg16 complex"/>
    <property type="evidence" value="ECO:0007669"/>
    <property type="project" value="TreeGrafter"/>
</dbReference>
<evidence type="ECO:0000256" key="5">
    <source>
        <dbReference type="ARBA" id="ARBA00023006"/>
    </source>
</evidence>
<proteinExistence type="inferred from homology"/>
<dbReference type="GO" id="GO:0000421">
    <property type="term" value="C:autophagosome membrane"/>
    <property type="evidence" value="ECO:0007669"/>
    <property type="project" value="TreeGrafter"/>
</dbReference>
<organism evidence="7 8">
    <name type="scientific">Catenaria anguillulae PL171</name>
    <dbReference type="NCBI Taxonomy" id="765915"/>
    <lineage>
        <taxon>Eukaryota</taxon>
        <taxon>Fungi</taxon>
        <taxon>Fungi incertae sedis</taxon>
        <taxon>Blastocladiomycota</taxon>
        <taxon>Blastocladiomycetes</taxon>
        <taxon>Blastocladiales</taxon>
        <taxon>Catenariaceae</taxon>
        <taxon>Catenaria</taxon>
    </lineage>
</organism>
<keyword evidence="3 6" id="KW-1017">Isopeptide bond</keyword>
<dbReference type="AlphaFoldDB" id="A0A1Y2I022"/>
<evidence type="ECO:0000256" key="6">
    <source>
        <dbReference type="RuleBase" id="RU361201"/>
    </source>
</evidence>
<comment type="subcellular location">
    <subcellularLocation>
        <location evidence="6">Preautophagosomal structure membrane</location>
        <topology evidence="6">Peripheral membrane protein</topology>
    </subcellularLocation>
</comment>
<comment type="subunit">
    <text evidence="6">Forms a conjugate with ATG5.</text>
</comment>
<dbReference type="GO" id="GO:0015031">
    <property type="term" value="P:protein transport"/>
    <property type="evidence" value="ECO:0007669"/>
    <property type="project" value="UniProtKB-KW"/>
</dbReference>
<dbReference type="GO" id="GO:0061723">
    <property type="term" value="P:glycophagy"/>
    <property type="evidence" value="ECO:0007669"/>
    <property type="project" value="TreeGrafter"/>
</dbReference>
<dbReference type="GO" id="GO:0034045">
    <property type="term" value="C:phagophore assembly site membrane"/>
    <property type="evidence" value="ECO:0007669"/>
    <property type="project" value="UniProtKB-SubCell"/>
</dbReference>
<dbReference type="GO" id="GO:0097352">
    <property type="term" value="P:autophagosome maturation"/>
    <property type="evidence" value="ECO:0007669"/>
    <property type="project" value="TreeGrafter"/>
</dbReference>
<dbReference type="OrthoDB" id="10003551at2759"/>
<evidence type="ECO:0000256" key="2">
    <source>
        <dbReference type="ARBA" id="ARBA00015875"/>
    </source>
</evidence>
<keyword evidence="6" id="KW-0653">Protein transport</keyword>
<dbReference type="GO" id="GO:0019776">
    <property type="term" value="F:Atg8-family ligase activity"/>
    <property type="evidence" value="ECO:0007669"/>
    <property type="project" value="TreeGrafter"/>
</dbReference>
<protein>
    <recommendedName>
        <fullName evidence="2 6">Ubiquitin-like protein ATG12</fullName>
    </recommendedName>
</protein>
<comment type="similarity">
    <text evidence="1 6">Belongs to the ATG12 family.</text>
</comment>
<comment type="function">
    <text evidence="6">Ubiquitin-like protein involved in cytoplasm to vacuole transport (Cvt), autophagy vesicles formation, mitophagy, and nucleophagy.</text>
</comment>
<dbReference type="GO" id="GO:0000422">
    <property type="term" value="P:autophagy of mitochondrion"/>
    <property type="evidence" value="ECO:0007669"/>
    <property type="project" value="TreeGrafter"/>
</dbReference>
<dbReference type="InterPro" id="IPR029071">
    <property type="entry name" value="Ubiquitin-like_domsf"/>
</dbReference>